<dbReference type="EMBL" id="UAVU01000003">
    <property type="protein sequence ID" value="SQA99126.1"/>
    <property type="molecule type" value="Genomic_DNA"/>
</dbReference>
<sequence>MSMIKVLKAHSARPAGNAPEQVWRWMRKNLFSSWLNTLLTLLCFGLMWVLIPPLLDWALFQANWIGETRADCTKGGACWVFIHERFGSSCMGFTPTSGAGESTLRLSLD</sequence>
<gene>
    <name evidence="2" type="primary">yhdY_2</name>
    <name evidence="2" type="ORF">NCTC12120_03035</name>
</gene>
<dbReference type="AlphaFoldDB" id="A0A2X2T1V3"/>
<evidence type="ECO:0000313" key="2">
    <source>
        <dbReference type="EMBL" id="SQA99126.1"/>
    </source>
</evidence>
<protein>
    <submittedName>
        <fullName evidence="2">Inner membrane amino-acid ABC transporter permease protein yhdY</fullName>
    </submittedName>
</protein>
<name>A0A2X2T1V3_9ENTR</name>
<keyword evidence="1" id="KW-1133">Transmembrane helix</keyword>
<dbReference type="Proteomes" id="UP000251197">
    <property type="component" value="Unassembled WGS sequence"/>
</dbReference>
<proteinExistence type="predicted"/>
<evidence type="ECO:0000256" key="1">
    <source>
        <dbReference type="SAM" id="Phobius"/>
    </source>
</evidence>
<keyword evidence="1" id="KW-0812">Transmembrane</keyword>
<reference evidence="2 3" key="1">
    <citation type="submission" date="2018-06" db="EMBL/GenBank/DDBJ databases">
        <authorList>
            <consortium name="Pathogen Informatics"/>
            <person name="Doyle S."/>
        </authorList>
    </citation>
    <scope>NUCLEOTIDE SEQUENCE [LARGE SCALE GENOMIC DNA]</scope>
    <source>
        <strain evidence="2 3">NCTC12120</strain>
    </source>
</reference>
<evidence type="ECO:0000313" key="3">
    <source>
        <dbReference type="Proteomes" id="UP000251197"/>
    </source>
</evidence>
<keyword evidence="1" id="KW-0472">Membrane</keyword>
<accession>A0A2X2T1V3</accession>
<organism evidence="2 3">
    <name type="scientific">Cedecea neteri</name>
    <dbReference type="NCBI Taxonomy" id="158822"/>
    <lineage>
        <taxon>Bacteria</taxon>
        <taxon>Pseudomonadati</taxon>
        <taxon>Pseudomonadota</taxon>
        <taxon>Gammaproteobacteria</taxon>
        <taxon>Enterobacterales</taxon>
        <taxon>Enterobacteriaceae</taxon>
        <taxon>Cedecea</taxon>
    </lineage>
</organism>
<feature type="transmembrane region" description="Helical" evidence="1">
    <location>
        <begin position="33"/>
        <end position="51"/>
    </location>
</feature>